<gene>
    <name evidence="1" type="ordered locus">BBR47_53340</name>
</gene>
<proteinExistence type="predicted"/>
<dbReference type="RefSeq" id="WP_015893560.1">
    <property type="nucleotide sequence ID" value="NC_012491.1"/>
</dbReference>
<dbReference type="HOGENOM" id="CLU_118911_0_0_9"/>
<protein>
    <submittedName>
        <fullName evidence="1">Uncharacterized protein</fullName>
    </submittedName>
</protein>
<dbReference type="Proteomes" id="UP000001877">
    <property type="component" value="Chromosome"/>
</dbReference>
<dbReference type="KEGG" id="bbe:BBR47_53340"/>
<dbReference type="EMBL" id="AP008955">
    <property type="protein sequence ID" value="BAH46311.1"/>
    <property type="molecule type" value="Genomic_DNA"/>
</dbReference>
<keyword evidence="2" id="KW-1185">Reference proteome</keyword>
<dbReference type="AlphaFoldDB" id="C0Z6W2"/>
<accession>C0Z6W2</accession>
<evidence type="ECO:0000313" key="1">
    <source>
        <dbReference type="EMBL" id="BAH46311.1"/>
    </source>
</evidence>
<sequence>MKILLREQELMIDISNIENASNILSVIDAFVTKNNLVFCGLKINGEEIYDHFENVIMNNLDSINTIEPIVVTEEQLHKETLGSIHDYTAQALAILPNLVKEFYAGSPAEETWLQLGQLIEGLKWIQTASEYIVTINNDLSFVGELENLDQAIRQVDTVMIGDIIEYELIPRFEVIQTTLEGNARNEGVKG</sequence>
<dbReference type="STRING" id="358681.BBR47_53340"/>
<dbReference type="eggNOG" id="ENOG503334G">
    <property type="taxonomic scope" value="Bacteria"/>
</dbReference>
<organism evidence="1 2">
    <name type="scientific">Brevibacillus brevis (strain 47 / JCM 6285 / NBRC 100599)</name>
    <dbReference type="NCBI Taxonomy" id="358681"/>
    <lineage>
        <taxon>Bacteria</taxon>
        <taxon>Bacillati</taxon>
        <taxon>Bacillota</taxon>
        <taxon>Bacilli</taxon>
        <taxon>Bacillales</taxon>
        <taxon>Paenibacillaceae</taxon>
        <taxon>Brevibacillus</taxon>
    </lineage>
</organism>
<reference evidence="1 2" key="1">
    <citation type="submission" date="2005-03" db="EMBL/GenBank/DDBJ databases">
        <title>Brevibacillus brevis strain 47, complete genome.</title>
        <authorList>
            <person name="Hosoyama A."/>
            <person name="Yamada R."/>
            <person name="Hongo Y."/>
            <person name="Terui Y."/>
            <person name="Ankai A."/>
            <person name="Masuyama W."/>
            <person name="Sekiguchi M."/>
            <person name="Takeda T."/>
            <person name="Asano K."/>
            <person name="Ohji S."/>
            <person name="Ichikawa N."/>
            <person name="Narita S."/>
            <person name="Aoki N."/>
            <person name="Miura H."/>
            <person name="Matsushita S."/>
            <person name="Sekigawa T."/>
            <person name="Yamagata H."/>
            <person name="Yoshikawa H."/>
            <person name="Udaka S."/>
            <person name="Tanikawa S."/>
            <person name="Fujita N."/>
        </authorList>
    </citation>
    <scope>NUCLEOTIDE SEQUENCE [LARGE SCALE GENOMIC DNA]</scope>
    <source>
        <strain evidence="2">47 / JCM 6285 / NBRC 100599</strain>
    </source>
</reference>
<name>C0Z6W2_BREBN</name>
<evidence type="ECO:0000313" key="2">
    <source>
        <dbReference type="Proteomes" id="UP000001877"/>
    </source>
</evidence>